<organism evidence="17 19">
    <name type="scientific">Photobacterium damsela subsp. piscicida</name>
    <name type="common">Pasteurella piscicida</name>
    <dbReference type="NCBI Taxonomy" id="38294"/>
    <lineage>
        <taxon>Bacteria</taxon>
        <taxon>Pseudomonadati</taxon>
        <taxon>Pseudomonadota</taxon>
        <taxon>Gammaproteobacteria</taxon>
        <taxon>Vibrionales</taxon>
        <taxon>Vibrionaceae</taxon>
        <taxon>Photobacterium</taxon>
    </lineage>
</organism>
<dbReference type="EC" id="2.7.1.33" evidence="6 16"/>
<comment type="subcellular location">
    <subcellularLocation>
        <location evidence="3 16">Cytoplasm</location>
    </subcellularLocation>
</comment>
<evidence type="ECO:0000256" key="3">
    <source>
        <dbReference type="ARBA" id="ARBA00004496"/>
    </source>
</evidence>
<keyword evidence="13 16" id="KW-0173">Coenzyme A biosynthesis</keyword>
<comment type="similarity">
    <text evidence="14 16">Belongs to the type III pantothenate kinase family.</text>
</comment>
<evidence type="ECO:0000256" key="14">
    <source>
        <dbReference type="ARBA" id="ARBA00038036"/>
    </source>
</evidence>
<keyword evidence="9 16" id="KW-0547">Nucleotide-binding</keyword>
<keyword evidence="12 16" id="KW-0630">Potassium</keyword>
<feature type="binding site" evidence="16">
    <location>
        <position position="120"/>
    </location>
    <ligand>
        <name>K(+)</name>
        <dbReference type="ChEBI" id="CHEBI:29103"/>
    </ligand>
</feature>
<dbReference type="GO" id="GO:0005737">
    <property type="term" value="C:cytoplasm"/>
    <property type="evidence" value="ECO:0007669"/>
    <property type="project" value="UniProtKB-SubCell"/>
</dbReference>
<evidence type="ECO:0000256" key="15">
    <source>
        <dbReference type="ARBA" id="ARBA00040883"/>
    </source>
</evidence>
<evidence type="ECO:0000256" key="12">
    <source>
        <dbReference type="ARBA" id="ARBA00022958"/>
    </source>
</evidence>
<comment type="subunit">
    <text evidence="5 16">Homodimer.</text>
</comment>
<reference evidence="19" key="2">
    <citation type="submission" date="2017-05" db="EMBL/GenBank/DDBJ databases">
        <title>Whole genome sequence of fish pathogenic bacteria, Photobacterium damselae subsp. piscicida, strain 91-197, isolated from hybrid striped bass (Morone sp.) in USA.</title>
        <authorList>
            <person name="Teru Y."/>
            <person name="Hikima J."/>
            <person name="Kono T."/>
            <person name="Sakai M."/>
            <person name="Takano T."/>
            <person name="Hawke J.P."/>
            <person name="Takeyama H."/>
            <person name="Aoki T."/>
        </authorList>
    </citation>
    <scope>NUCLEOTIDE SEQUENCE [LARGE SCALE GENOMIC DNA]</scope>
    <source>
        <strain evidence="19">91-197</strain>
    </source>
</reference>
<dbReference type="NCBIfam" id="TIGR00671">
    <property type="entry name" value="baf"/>
    <property type="match status" value="1"/>
</dbReference>
<feature type="active site" description="Proton acceptor" evidence="16">
    <location>
        <position position="100"/>
    </location>
</feature>
<dbReference type="GO" id="GO:0046872">
    <property type="term" value="F:metal ion binding"/>
    <property type="evidence" value="ECO:0007669"/>
    <property type="project" value="UniProtKB-KW"/>
</dbReference>
<protein>
    <recommendedName>
        <fullName evidence="15 16">Type III pantothenate kinase</fullName>
        <ecNumber evidence="6 16">2.7.1.33</ecNumber>
    </recommendedName>
    <alternativeName>
        <fullName evidence="16">PanK-III</fullName>
    </alternativeName>
    <alternativeName>
        <fullName evidence="16">Pantothenic acid kinase</fullName>
    </alternativeName>
</protein>
<dbReference type="GO" id="GO:0005524">
    <property type="term" value="F:ATP binding"/>
    <property type="evidence" value="ECO:0007669"/>
    <property type="project" value="UniProtKB-UniRule"/>
</dbReference>
<evidence type="ECO:0000256" key="7">
    <source>
        <dbReference type="ARBA" id="ARBA00022490"/>
    </source>
</evidence>
<feature type="binding site" evidence="16">
    <location>
        <begin position="6"/>
        <end position="13"/>
    </location>
    <ligand>
        <name>ATP</name>
        <dbReference type="ChEBI" id="CHEBI:30616"/>
    </ligand>
</feature>
<evidence type="ECO:0000256" key="9">
    <source>
        <dbReference type="ARBA" id="ARBA00022741"/>
    </source>
</evidence>
<dbReference type="CDD" id="cd24015">
    <property type="entry name" value="ASKHA_NBD_PanK-III"/>
    <property type="match status" value="1"/>
</dbReference>
<dbReference type="InterPro" id="IPR004619">
    <property type="entry name" value="Type_III_PanK"/>
</dbReference>
<evidence type="ECO:0000256" key="11">
    <source>
        <dbReference type="ARBA" id="ARBA00022840"/>
    </source>
</evidence>
<comment type="cofactor">
    <cofactor evidence="16">
        <name>NH4(+)</name>
        <dbReference type="ChEBI" id="CHEBI:28938"/>
    </cofactor>
    <cofactor evidence="16">
        <name>K(+)</name>
        <dbReference type="ChEBI" id="CHEBI:29103"/>
    </cofactor>
    <text evidence="16">A monovalent cation. Ammonium or potassium.</text>
</comment>
<dbReference type="GO" id="GO:0004594">
    <property type="term" value="F:pantothenate kinase activity"/>
    <property type="evidence" value="ECO:0007669"/>
    <property type="project" value="UniProtKB-UniRule"/>
</dbReference>
<reference evidence="18 20" key="3">
    <citation type="submission" date="2020-09" db="EMBL/GenBank/DDBJ databases">
        <title>Complete, closed and curated genome sequences of Photobacterium damselae subsp. piscicida isolates from Australia indicate localised evolution and additional plasmid-borne pathogenicity mechanisms.</title>
        <authorList>
            <person name="Baseggio L."/>
            <person name="Silayeva O."/>
            <person name="Buller N."/>
            <person name="Landos M."/>
            <person name="Engelstaedter J."/>
            <person name="Barnes A.C."/>
        </authorList>
    </citation>
    <scope>NUCLEOTIDE SEQUENCE [LARGE SCALE GENOMIC DNA]</scope>
    <source>
        <strain evidence="18 20">AS-16-0540-1</strain>
    </source>
</reference>
<dbReference type="HAMAP" id="MF_01274">
    <property type="entry name" value="Pantothen_kinase_3"/>
    <property type="match status" value="1"/>
</dbReference>
<dbReference type="PANTHER" id="PTHR34265:SF1">
    <property type="entry name" value="TYPE III PANTOTHENATE KINASE"/>
    <property type="match status" value="1"/>
</dbReference>
<comment type="pathway">
    <text evidence="4 16">Cofactor biosynthesis; coenzyme A biosynthesis; CoA from (R)-pantothenate: step 1/5.</text>
</comment>
<keyword evidence="7 16" id="KW-0963">Cytoplasm</keyword>
<dbReference type="Proteomes" id="UP000516656">
    <property type="component" value="Chromosome 1"/>
</dbReference>
<dbReference type="UniPathway" id="UPA00241">
    <property type="reaction ID" value="UER00352"/>
</dbReference>
<dbReference type="AlphaFoldDB" id="A0A1V1V7L9"/>
<evidence type="ECO:0000256" key="13">
    <source>
        <dbReference type="ARBA" id="ARBA00022993"/>
    </source>
</evidence>
<evidence type="ECO:0000256" key="10">
    <source>
        <dbReference type="ARBA" id="ARBA00022777"/>
    </source>
</evidence>
<reference evidence="17" key="1">
    <citation type="journal article" date="2017" name="Genome Announc.">
        <title>Whole-Genome Sequence of Photobacterium damselae subsp. piscicida Strain 91-197, Isolated from Hybrid Striped Bass (Morone sp.) in the United States.</title>
        <authorList>
            <person name="Teru Y."/>
            <person name="Hikima J."/>
            <person name="Kono T."/>
            <person name="Sakai M."/>
            <person name="Takano T."/>
            <person name="Hawke J.P."/>
            <person name="Takeyama H."/>
            <person name="Aoki T."/>
        </authorList>
    </citation>
    <scope>NUCLEOTIDE SEQUENCE</scope>
    <source>
        <strain evidence="17">91-197</strain>
    </source>
</reference>
<sequence>MQLLIEAGNTYVKVAQLFKNGQLELLGKYSSRKLEMVLEPLLDKKEIHRIVFASVGPVEIDNSIQRISQLSNIPVIQVKTPSHDFGVKNAYSEYQYLGIDRWLTLVAIHQSYQQPTVIVDIGTALTFDVLAEDGTHLGGWIAPGYQLMMKSVLENTTKVFSDRDHVDSLEFATNTADGLKNGCRAALLGLIEYGLKQAHENLGVEPHVILCGGGVIHLPKKWAQQYTHRSDLVLEGLALYAKHR</sequence>
<dbReference type="EMBL" id="CP061854">
    <property type="protein sequence ID" value="QOD56378.1"/>
    <property type="molecule type" value="Genomic_DNA"/>
</dbReference>
<keyword evidence="16" id="KW-0479">Metal-binding</keyword>
<keyword evidence="8 16" id="KW-0808">Transferase</keyword>
<feature type="binding site" evidence="16">
    <location>
        <begin position="98"/>
        <end position="101"/>
    </location>
    <ligand>
        <name>substrate</name>
    </ligand>
</feature>
<proteinExistence type="inferred from homology"/>
<comment type="function">
    <text evidence="16">Catalyzes the phosphorylation of pantothenate (Pan), the first step in CoA biosynthesis.</text>
</comment>
<gene>
    <name evidence="16" type="primary">coaX</name>
    <name evidence="18" type="ORF">IC627_14570</name>
    <name evidence="17" type="ORF">PDPUS_1_00242</name>
</gene>
<evidence type="ECO:0000256" key="4">
    <source>
        <dbReference type="ARBA" id="ARBA00005225"/>
    </source>
</evidence>
<evidence type="ECO:0000256" key="6">
    <source>
        <dbReference type="ARBA" id="ARBA00012102"/>
    </source>
</evidence>
<dbReference type="SUPFAM" id="SSF53067">
    <property type="entry name" value="Actin-like ATPase domain"/>
    <property type="match status" value="2"/>
</dbReference>
<evidence type="ECO:0000313" key="17">
    <source>
        <dbReference type="EMBL" id="BAX51617.1"/>
    </source>
</evidence>
<dbReference type="GO" id="GO:0015937">
    <property type="term" value="P:coenzyme A biosynthetic process"/>
    <property type="evidence" value="ECO:0007669"/>
    <property type="project" value="UniProtKB-UniRule"/>
</dbReference>
<evidence type="ECO:0000256" key="2">
    <source>
        <dbReference type="ARBA" id="ARBA00001958"/>
    </source>
</evidence>
<dbReference type="EMBL" id="AP018045">
    <property type="protein sequence ID" value="BAX51617.1"/>
    <property type="molecule type" value="Genomic_DNA"/>
</dbReference>
<dbReference type="PANTHER" id="PTHR34265">
    <property type="entry name" value="TYPE III PANTOTHENATE KINASE"/>
    <property type="match status" value="1"/>
</dbReference>
<dbReference type="InterPro" id="IPR043129">
    <property type="entry name" value="ATPase_NBD"/>
</dbReference>
<dbReference type="Pfam" id="PF03309">
    <property type="entry name" value="Pan_kinase"/>
    <property type="match status" value="1"/>
</dbReference>
<evidence type="ECO:0000256" key="16">
    <source>
        <dbReference type="HAMAP-Rule" id="MF_01274"/>
    </source>
</evidence>
<evidence type="ECO:0000256" key="1">
    <source>
        <dbReference type="ARBA" id="ARBA00001206"/>
    </source>
</evidence>
<dbReference type="Gene3D" id="3.30.420.40">
    <property type="match status" value="2"/>
</dbReference>
<name>A0A1V1V7L9_PHODP</name>
<accession>A0A1V1V7L9</accession>
<evidence type="ECO:0000313" key="20">
    <source>
        <dbReference type="Proteomes" id="UP000516656"/>
    </source>
</evidence>
<dbReference type="RefSeq" id="WP_086957453.1">
    <property type="nucleotide sequence ID" value="NZ_AP018045.1"/>
</dbReference>
<dbReference type="Proteomes" id="UP000218676">
    <property type="component" value="Chromosome 1"/>
</dbReference>
<evidence type="ECO:0000256" key="5">
    <source>
        <dbReference type="ARBA" id="ARBA00011738"/>
    </source>
</evidence>
<evidence type="ECO:0000313" key="18">
    <source>
        <dbReference type="EMBL" id="QOD56378.1"/>
    </source>
</evidence>
<feature type="binding site" evidence="16">
    <location>
        <position position="91"/>
    </location>
    <ligand>
        <name>substrate</name>
    </ligand>
</feature>
<keyword evidence="10 16" id="KW-0418">Kinase</keyword>
<evidence type="ECO:0000256" key="8">
    <source>
        <dbReference type="ARBA" id="ARBA00022679"/>
    </source>
</evidence>
<keyword evidence="11 16" id="KW-0067">ATP-binding</keyword>
<comment type="catalytic activity">
    <reaction evidence="1 16">
        <text>(R)-pantothenate + ATP = (R)-4'-phosphopantothenate + ADP + H(+)</text>
        <dbReference type="Rhea" id="RHEA:16373"/>
        <dbReference type="ChEBI" id="CHEBI:10986"/>
        <dbReference type="ChEBI" id="CHEBI:15378"/>
        <dbReference type="ChEBI" id="CHEBI:29032"/>
        <dbReference type="ChEBI" id="CHEBI:30616"/>
        <dbReference type="ChEBI" id="CHEBI:456216"/>
        <dbReference type="EC" id="2.7.1.33"/>
    </reaction>
</comment>
<comment type="cofactor">
    <cofactor evidence="2">
        <name>K(+)</name>
        <dbReference type="ChEBI" id="CHEBI:29103"/>
    </cofactor>
</comment>
<feature type="binding site" evidence="16">
    <location>
        <position position="175"/>
    </location>
    <ligand>
        <name>substrate</name>
    </ligand>
</feature>
<evidence type="ECO:0000313" key="19">
    <source>
        <dbReference type="Proteomes" id="UP000218676"/>
    </source>
</evidence>
<feature type="binding site" evidence="16">
    <location>
        <position position="123"/>
    </location>
    <ligand>
        <name>ATP</name>
        <dbReference type="ChEBI" id="CHEBI:30616"/>
    </ligand>
</feature>